<keyword evidence="1" id="KW-1133">Transmembrane helix</keyword>
<dbReference type="OrthoDB" id="321553at2759"/>
<dbReference type="GeneID" id="24441151"/>
<dbReference type="InParanoid" id="W7X2A5"/>
<feature type="transmembrane region" description="Helical" evidence="1">
    <location>
        <begin position="2120"/>
        <end position="2144"/>
    </location>
</feature>
<dbReference type="SUPFAM" id="SSF57184">
    <property type="entry name" value="Growth factor receptor domain"/>
    <property type="match status" value="2"/>
</dbReference>
<feature type="transmembrane region" description="Helical" evidence="1">
    <location>
        <begin position="2081"/>
        <end position="2100"/>
    </location>
</feature>
<keyword evidence="4" id="KW-1185">Reference proteome</keyword>
<keyword evidence="1" id="KW-0812">Transmembrane</keyword>
<dbReference type="PANTHER" id="PTHR15332:SF175">
    <property type="entry name" value="PROPROTEIN CONVERTASE SUBTILISIN_KEXIN TYPE 5-LIKE"/>
    <property type="match status" value="1"/>
</dbReference>
<keyword evidence="1" id="KW-0472">Membrane</keyword>
<feature type="domain" description="EGF-like" evidence="2">
    <location>
        <begin position="267"/>
        <end position="297"/>
    </location>
</feature>
<dbReference type="InterPro" id="IPR009030">
    <property type="entry name" value="Growth_fac_rcpt_cys_sf"/>
</dbReference>
<dbReference type="PANTHER" id="PTHR15332">
    <property type="entry name" value="PROPROTEIN CONVERTASE SUBTILISIN_KEXIN TYPE 5-LIKE"/>
    <property type="match status" value="1"/>
</dbReference>
<dbReference type="KEGG" id="tet:TTHERM_000937731"/>
<evidence type="ECO:0000259" key="2">
    <source>
        <dbReference type="SMART" id="SM00181"/>
    </source>
</evidence>
<protein>
    <submittedName>
        <fullName evidence="3">REJ domain protein</fullName>
    </submittedName>
</protein>
<feature type="domain" description="EGF-like" evidence="2">
    <location>
        <begin position="166"/>
        <end position="195"/>
    </location>
</feature>
<dbReference type="CDD" id="cd00064">
    <property type="entry name" value="FU"/>
    <property type="match status" value="1"/>
</dbReference>
<feature type="domain" description="EGF-like" evidence="2">
    <location>
        <begin position="317"/>
        <end position="363"/>
    </location>
</feature>
<proteinExistence type="predicted"/>
<evidence type="ECO:0000256" key="1">
    <source>
        <dbReference type="SAM" id="Phobius"/>
    </source>
</evidence>
<dbReference type="RefSeq" id="XP_012654140.1">
    <property type="nucleotide sequence ID" value="XM_012798686.1"/>
</dbReference>
<accession>W7X2A5</accession>
<feature type="transmembrane region" description="Helical" evidence="1">
    <location>
        <begin position="2001"/>
        <end position="2018"/>
    </location>
</feature>
<feature type="transmembrane region" description="Helical" evidence="1">
    <location>
        <begin position="2054"/>
        <end position="2074"/>
    </location>
</feature>
<sequence>MSSSTNFDSNYVQNKKTYNLRSFDQDKNFDIVYSYVRYPTCADLIQSPYLQFKGLNLEIDGDSKDQYIQNIYISYDLYCGQKPNQFQIFSAWKQNQQYTYVYKSQDLSSMEKDSCESFKISLFENMDLTILPQKFSSASINFNAYDSNNKMLYTQLSNLQVLFYYECPIGCKGSCPQRNCQDCQSGYNLKNGKCVLQCPQSQYAQQDQSSKQSCLPCISNCNECADGNTCITCANGFTYAFVNGQNMCHPSCSQSNQYIDTTGQCQNCMQYCSKCSQANKCDTCLSGFTLSDSFICQCQGFFNSNNQCIPCAPSCKTCSDSSITSCKSCINNYYAVIDYQNQSLFQCLQICPNNYQLINNTCKKCIQTIYNSCFNCPSTCRSCSPSQINKCQDCYPGMHLNSNSLCEPQPQPGLQIDSRNLNFYYCSYNNVAVVQASFSNSSPRLTLEFGINLVSIAGFNCNQIFDSVTLNLLGSSTCSINYSQIIVTLSQDANLMVNQIISITTTAQVLQFQGFSSKIDTIYLISYVQEPVTPQVNVLYNQIVNSCDDIQFQIQKPQNDAGRGFLSLQWILSNSQAFNQETLQNLNGIINSANTLQSLTILIPKYTLPINTSITIQLTYTLKVYQSNNLSFTTNNQLKKQIIISQVQNKYPPIFRYMDLQITYFFTIQQCDKQGIHYLQDLFDIQITSLALPSISKSLTQFDDQQIQLYIQPNLIPVSTNLDIKITVQTSSDTSISNTNTLSIPYTLSKLQILIQNGANMLVDYKINLTLIGFARDYEIQDPNSPQEIQLSWQCKSLQVQNGDNQCYTYQNKVYVPQNTQNITIDGGTFNPYQTLSFTLQGSKGSRTSQYSSLLVFTEIDLPPLLVIFDDPKQIQQININEDISATLIYGSNVPSDILTYAGAVLYNNYVVGVIKFDYYKVKFRIWDYFSNIKADNLIVQVRFTVYNPENIMPSLSVTNFNINLPPQKCVLSVTPSSGQALMTQFTIQFNGCTAINNPLTYQFFYYNQTSDLKQEIQIPQNILRRQLKDQNLESKITTNLPSGNIVIMGQAMDSYLAVFNTTIQVNVSPFQESEQKLLSLLDSAIQQKSTKVNQIIINLCVFGEEIAKDTPLFNLDSVNIKKSLLVQAIINQSNMLSSNSFLSTYANKIIAALQGSITTKYQTQSQSVLNQISTILQNSEQKIANQDKNNKLFNNNDIILQNLVDCFKILSSTTQSISQMLQQLSNNNGKRLLKSEDDYLKSIDALRALSSPSSQTLLQQQMDLSDQIGNLLNKITLPNQGELQLQELQGNLISINTDQITSKNLQKYMFIQNQPQQQDSNIFNVIMTSYSSNPFIQTDGFQQYITQLQNTTPDIQVSINPVVKPYIQNLNNASSQELNNSFTLQFQNIKPSKYNLTCLQQQSQSNWTQQDCKLIESSKTGSFTCLCKNQKPTTIAEDLQDLLDNKNLKTAFGSQGIQNISNFTTFYEYAVFWILSSVTLIQIGLCIYGNTLDSKNKIAFVGSMTKINPISLTNFDNFEQKITDDQYQIQLHQQKQESDKLQQKESTVFISYLPQKQQSQRGTQSNINLKRPDYDQQGSKLFVQQQENEIKYQKVQNIQSLSDNQSIQSIYLNSKDNKQEQKFDQQNNIIEQENVKKTNDIEDKNKQIIKNLECQGLQFFTQEQYIHQIYGFYESKQTTPGIQISINPVIKPSIQNINNTPSQGLNNSLTLQFSNIKPSKYNLTCLQQQSQSKWTQQDCKLVQSTNSGSYTCVCQNQKPTTITEDLQDLLDNKNLKTAFGSQGIENISNFTTFYEYAVFWILSSVTLILIGLCIYGNTIDSKNKIEFAGSMTKVNPTSLVNSDNFEQKITDEQYQMKLNQQKQESDKLQQKNSVVFINYLQQKQQTQRVTQSNINLKRPEDDYQGSKLFVQQQQSDINNQKVQNLQSLSDNQSIQSINLNSKDSKQQYKLDQQNNIIEQMNNKKTNNIEDYSKQNKEQQESIVDILQGSKNTQKLMKTSFLKKILIFHSFSSIFFVYSNQESRALRLTIFYIRIIHSLSISTIFDQQYNEEQILLVSLINSVILIASVTLIRFLNKSRKIFKTVAFLLMIGLLILYYYIILSIVSGQSENFSNKRISSFFIMFGVDFLILQTLVSIINIFAFVKIVQNAIQNKFILKLLSLLQIQDILENLTL</sequence>
<organism evidence="3 4">
    <name type="scientific">Tetrahymena thermophila (strain SB210)</name>
    <dbReference type="NCBI Taxonomy" id="312017"/>
    <lineage>
        <taxon>Eukaryota</taxon>
        <taxon>Sar</taxon>
        <taxon>Alveolata</taxon>
        <taxon>Ciliophora</taxon>
        <taxon>Intramacronucleata</taxon>
        <taxon>Oligohymenophorea</taxon>
        <taxon>Hymenostomatida</taxon>
        <taxon>Tetrahymenina</taxon>
        <taxon>Tetrahymenidae</taxon>
        <taxon>Tetrahymena</taxon>
    </lineage>
</organism>
<dbReference type="EMBL" id="GG662627">
    <property type="protein sequence ID" value="EWS73335.1"/>
    <property type="molecule type" value="Genomic_DNA"/>
</dbReference>
<dbReference type="InterPro" id="IPR002859">
    <property type="entry name" value="PKD/REJ-like"/>
</dbReference>
<dbReference type="SMART" id="SM00181">
    <property type="entry name" value="EGF"/>
    <property type="match status" value="5"/>
</dbReference>
<dbReference type="InterPro" id="IPR000742">
    <property type="entry name" value="EGF"/>
</dbReference>
<dbReference type="Gene3D" id="2.10.220.10">
    <property type="entry name" value="Hormone Receptor, Insulin-like Growth Factor Receptor 1, Chain A, domain 2"/>
    <property type="match status" value="2"/>
</dbReference>
<gene>
    <name evidence="3" type="ORF">TTHERM_000937731</name>
</gene>
<name>W7X2A5_TETTS</name>
<reference evidence="4" key="1">
    <citation type="journal article" date="2006" name="PLoS Biol.">
        <title>Macronuclear genome sequence of the ciliate Tetrahymena thermophila, a model eukaryote.</title>
        <authorList>
            <person name="Eisen J.A."/>
            <person name="Coyne R.S."/>
            <person name="Wu M."/>
            <person name="Wu D."/>
            <person name="Thiagarajan M."/>
            <person name="Wortman J.R."/>
            <person name="Badger J.H."/>
            <person name="Ren Q."/>
            <person name="Amedeo P."/>
            <person name="Jones K.M."/>
            <person name="Tallon L.J."/>
            <person name="Delcher A.L."/>
            <person name="Salzberg S.L."/>
            <person name="Silva J.C."/>
            <person name="Haas B.J."/>
            <person name="Majoros W.H."/>
            <person name="Farzad M."/>
            <person name="Carlton J.M."/>
            <person name="Smith R.K. Jr."/>
            <person name="Garg J."/>
            <person name="Pearlman R.E."/>
            <person name="Karrer K.M."/>
            <person name="Sun L."/>
            <person name="Manning G."/>
            <person name="Elde N.C."/>
            <person name="Turkewitz A.P."/>
            <person name="Asai D.J."/>
            <person name="Wilkes D.E."/>
            <person name="Wang Y."/>
            <person name="Cai H."/>
            <person name="Collins K."/>
            <person name="Stewart B.A."/>
            <person name="Lee S.R."/>
            <person name="Wilamowska K."/>
            <person name="Weinberg Z."/>
            <person name="Ruzzo W.L."/>
            <person name="Wloga D."/>
            <person name="Gaertig J."/>
            <person name="Frankel J."/>
            <person name="Tsao C.-C."/>
            <person name="Gorovsky M.A."/>
            <person name="Keeling P.J."/>
            <person name="Waller R.F."/>
            <person name="Patron N.J."/>
            <person name="Cherry J.M."/>
            <person name="Stover N.A."/>
            <person name="Krieger C.J."/>
            <person name="del Toro C."/>
            <person name="Ryder H.F."/>
            <person name="Williamson S.C."/>
            <person name="Barbeau R.A."/>
            <person name="Hamilton E.P."/>
            <person name="Orias E."/>
        </authorList>
    </citation>
    <scope>NUCLEOTIDE SEQUENCE [LARGE SCALE GENOMIC DNA]</scope>
    <source>
        <strain evidence="4">SB210</strain>
    </source>
</reference>
<feature type="domain" description="EGF-like" evidence="2">
    <location>
        <begin position="375"/>
        <end position="407"/>
    </location>
</feature>
<evidence type="ECO:0000313" key="4">
    <source>
        <dbReference type="Proteomes" id="UP000009168"/>
    </source>
</evidence>
<dbReference type="InterPro" id="IPR006212">
    <property type="entry name" value="Furin_repeat"/>
</dbReference>
<feature type="domain" description="EGF-like" evidence="2">
    <location>
        <begin position="216"/>
        <end position="249"/>
    </location>
</feature>
<dbReference type="SMART" id="SM00261">
    <property type="entry name" value="FU"/>
    <property type="match status" value="5"/>
</dbReference>
<dbReference type="eggNOG" id="KOG3525">
    <property type="taxonomic scope" value="Eukaryota"/>
</dbReference>
<dbReference type="Proteomes" id="UP000009168">
    <property type="component" value="Unassembled WGS sequence"/>
</dbReference>
<dbReference type="Pfam" id="PF02010">
    <property type="entry name" value="REJ"/>
    <property type="match status" value="1"/>
</dbReference>
<feature type="transmembrane region" description="Helical" evidence="1">
    <location>
        <begin position="1797"/>
        <end position="1816"/>
    </location>
</feature>
<evidence type="ECO:0000313" key="3">
    <source>
        <dbReference type="EMBL" id="EWS73335.1"/>
    </source>
</evidence>